<name>A0A7W9NDH9_9PSEU</name>
<feature type="domain" description="AB hydrolase-1" evidence="2">
    <location>
        <begin position="34"/>
        <end position="163"/>
    </location>
</feature>
<dbReference type="Pfam" id="PF00561">
    <property type="entry name" value="Abhydrolase_1"/>
    <property type="match status" value="1"/>
</dbReference>
<dbReference type="PRINTS" id="PR00412">
    <property type="entry name" value="EPOXHYDRLASE"/>
</dbReference>
<evidence type="ECO:0000313" key="4">
    <source>
        <dbReference type="Proteomes" id="UP000585638"/>
    </source>
</evidence>
<dbReference type="AlphaFoldDB" id="A0A7W9NDH9"/>
<dbReference type="PANTHER" id="PTHR43329">
    <property type="entry name" value="EPOXIDE HYDROLASE"/>
    <property type="match status" value="1"/>
</dbReference>
<dbReference type="EMBL" id="JACHIR010000001">
    <property type="protein sequence ID" value="MBB5889282.1"/>
    <property type="molecule type" value="Genomic_DNA"/>
</dbReference>
<comment type="caution">
    <text evidence="3">The sequence shown here is derived from an EMBL/GenBank/DDBJ whole genome shotgun (WGS) entry which is preliminary data.</text>
</comment>
<dbReference type="Proteomes" id="UP000585638">
    <property type="component" value="Unassembled WGS sequence"/>
</dbReference>
<sequence>MNDVELAAELGFRSEHADVNGTRLHYVIGGDGEPLVLLPGWPQTWWSYHKVMPKLAERHRVVAVDLRGMGGSAKPADGYDKKTMAADIGELVRHLGHDRVDVAGHDIGSMVAFSLAANHPDTVRKIAMLDVPHPSDSFHELRVLGPGTLWWFAFNQLDTLPAQLLEGRARYLVDHMIDRIAVRRDAITDRDRAIYAAAYDTADAIRAGNRWYQAFERDIEDLRGYEKVTTPVLGLLAPWVREPVEAAITEAATDVRIREIPDSGHYLAEERPDAVVEELTRFFG</sequence>
<dbReference type="InterPro" id="IPR000639">
    <property type="entry name" value="Epox_hydrolase-like"/>
</dbReference>
<dbReference type="GO" id="GO:0016787">
    <property type="term" value="F:hydrolase activity"/>
    <property type="evidence" value="ECO:0007669"/>
    <property type="project" value="UniProtKB-KW"/>
</dbReference>
<accession>A0A7W9NDH9</accession>
<reference evidence="3 4" key="1">
    <citation type="submission" date="2020-08" db="EMBL/GenBank/DDBJ databases">
        <title>Sequencing the genomes of 1000 actinobacteria strains.</title>
        <authorList>
            <person name="Klenk H.-P."/>
        </authorList>
    </citation>
    <scope>NUCLEOTIDE SEQUENCE [LARGE SCALE GENOMIC DNA]</scope>
    <source>
        <strain evidence="3 4">DSM 43851</strain>
    </source>
</reference>
<dbReference type="PRINTS" id="PR00111">
    <property type="entry name" value="ABHYDROLASE"/>
</dbReference>
<protein>
    <submittedName>
        <fullName evidence="3">Pimeloyl-ACP methyl ester carboxylesterase</fullName>
    </submittedName>
</protein>
<dbReference type="RefSeq" id="WP_184858066.1">
    <property type="nucleotide sequence ID" value="NZ_BAAAWY010000037.1"/>
</dbReference>
<keyword evidence="1" id="KW-0378">Hydrolase</keyword>
<evidence type="ECO:0000313" key="3">
    <source>
        <dbReference type="EMBL" id="MBB5889282.1"/>
    </source>
</evidence>
<keyword evidence="4" id="KW-1185">Reference proteome</keyword>
<evidence type="ECO:0000256" key="1">
    <source>
        <dbReference type="ARBA" id="ARBA00022801"/>
    </source>
</evidence>
<organism evidence="3 4">
    <name type="scientific">Kutzneria kofuensis</name>
    <dbReference type="NCBI Taxonomy" id="103725"/>
    <lineage>
        <taxon>Bacteria</taxon>
        <taxon>Bacillati</taxon>
        <taxon>Actinomycetota</taxon>
        <taxon>Actinomycetes</taxon>
        <taxon>Pseudonocardiales</taxon>
        <taxon>Pseudonocardiaceae</taxon>
        <taxon>Kutzneria</taxon>
    </lineage>
</organism>
<dbReference type="SUPFAM" id="SSF53474">
    <property type="entry name" value="alpha/beta-Hydrolases"/>
    <property type="match status" value="1"/>
</dbReference>
<dbReference type="InterPro" id="IPR000073">
    <property type="entry name" value="AB_hydrolase_1"/>
</dbReference>
<evidence type="ECO:0000259" key="2">
    <source>
        <dbReference type="Pfam" id="PF00561"/>
    </source>
</evidence>
<dbReference type="Gene3D" id="3.40.50.1820">
    <property type="entry name" value="alpha/beta hydrolase"/>
    <property type="match status" value="1"/>
</dbReference>
<gene>
    <name evidence="3" type="ORF">BJ998_000478</name>
</gene>
<proteinExistence type="predicted"/>
<dbReference type="InterPro" id="IPR029058">
    <property type="entry name" value="AB_hydrolase_fold"/>
</dbReference>